<accession>A0ABP0Q6I1</accession>
<keyword evidence="2" id="KW-1185">Reference proteome</keyword>
<organism evidence="1 2">
    <name type="scientific">Durusdinium trenchii</name>
    <dbReference type="NCBI Taxonomy" id="1381693"/>
    <lineage>
        <taxon>Eukaryota</taxon>
        <taxon>Sar</taxon>
        <taxon>Alveolata</taxon>
        <taxon>Dinophyceae</taxon>
        <taxon>Suessiales</taxon>
        <taxon>Symbiodiniaceae</taxon>
        <taxon>Durusdinium</taxon>
    </lineage>
</organism>
<feature type="non-terminal residue" evidence="1">
    <location>
        <position position="1"/>
    </location>
</feature>
<protein>
    <submittedName>
        <fullName evidence="1">Uncharacterized protein</fullName>
    </submittedName>
</protein>
<dbReference type="EMBL" id="CAXAMM010039128">
    <property type="protein sequence ID" value="CAK9083851.1"/>
    <property type="molecule type" value="Genomic_DNA"/>
</dbReference>
<comment type="caution">
    <text evidence="1">The sequence shown here is derived from an EMBL/GenBank/DDBJ whole genome shotgun (WGS) entry which is preliminary data.</text>
</comment>
<evidence type="ECO:0000313" key="2">
    <source>
        <dbReference type="Proteomes" id="UP001642464"/>
    </source>
</evidence>
<gene>
    <name evidence="1" type="ORF">SCF082_LOCUS39782</name>
</gene>
<dbReference type="Proteomes" id="UP001642464">
    <property type="component" value="Unassembled WGS sequence"/>
</dbReference>
<proteinExistence type="predicted"/>
<evidence type="ECO:0000313" key="1">
    <source>
        <dbReference type="EMBL" id="CAK9083851.1"/>
    </source>
</evidence>
<reference evidence="1 2" key="1">
    <citation type="submission" date="2024-02" db="EMBL/GenBank/DDBJ databases">
        <authorList>
            <person name="Chen Y."/>
            <person name="Shah S."/>
            <person name="Dougan E. K."/>
            <person name="Thang M."/>
            <person name="Chan C."/>
        </authorList>
    </citation>
    <scope>NUCLEOTIDE SEQUENCE [LARGE SCALE GENOMIC DNA]</scope>
</reference>
<sequence>GSERPAILESPVSGYMEDGLALPSEVQAAELGEVKLPCPMNDAHRSRTDVAIQAELPSPADARRSSAAAIQVAGDHVAEHAGIWGYKDDGLARLPKVESPGHGEVGIRPQVDEARRNSVAAPKDIGLALPSDVCKTSRSVEKVGQSSQMVRLSSAHVKAEWPSEYKDHGCVPSEVLSRQRLTNRGEEADADWMARRMGRKRFVR</sequence>
<name>A0ABP0Q6I1_9DINO</name>